<dbReference type="InterPro" id="IPR016187">
    <property type="entry name" value="CTDL_fold"/>
</dbReference>
<dbReference type="PANTHER" id="PTHR45710">
    <property type="entry name" value="C-TYPE LECTIN DOMAIN-CONTAINING PROTEIN 180"/>
    <property type="match status" value="1"/>
</dbReference>
<reference evidence="5" key="1">
    <citation type="submission" date="2025-08" db="UniProtKB">
        <authorList>
            <consortium name="RefSeq"/>
        </authorList>
    </citation>
    <scope>IDENTIFICATION</scope>
</reference>
<evidence type="ECO:0000313" key="5">
    <source>
        <dbReference type="RefSeq" id="XP_035825914.1"/>
    </source>
</evidence>
<feature type="signal peptide" evidence="2">
    <location>
        <begin position="1"/>
        <end position="25"/>
    </location>
</feature>
<proteinExistence type="predicted"/>
<dbReference type="RefSeq" id="XP_035825914.1">
    <property type="nucleotide sequence ID" value="XM_035970021.1"/>
</dbReference>
<evidence type="ECO:0000256" key="2">
    <source>
        <dbReference type="SAM" id="SignalP"/>
    </source>
</evidence>
<gene>
    <name evidence="5" type="primary">LOC101849463</name>
</gene>
<dbReference type="PANTHER" id="PTHR45710:SF26">
    <property type="entry name" value="RH26557P"/>
    <property type="match status" value="1"/>
</dbReference>
<feature type="domain" description="C-type lectin" evidence="3">
    <location>
        <begin position="59"/>
        <end position="226"/>
    </location>
</feature>
<dbReference type="SUPFAM" id="SSF56436">
    <property type="entry name" value="C-type lectin-like"/>
    <property type="match status" value="1"/>
</dbReference>
<feature type="compositionally biased region" description="Acidic residues" evidence="1">
    <location>
        <begin position="270"/>
        <end position="291"/>
    </location>
</feature>
<evidence type="ECO:0000256" key="1">
    <source>
        <dbReference type="SAM" id="MobiDB-lite"/>
    </source>
</evidence>
<feature type="chain" id="PRO_5046961426" evidence="2">
    <location>
        <begin position="26"/>
        <end position="315"/>
    </location>
</feature>
<dbReference type="Proteomes" id="UP000694888">
    <property type="component" value="Unplaced"/>
</dbReference>
<dbReference type="SMART" id="SM00034">
    <property type="entry name" value="CLECT"/>
    <property type="match status" value="1"/>
</dbReference>
<dbReference type="CDD" id="cd00037">
    <property type="entry name" value="CLECT"/>
    <property type="match status" value="1"/>
</dbReference>
<dbReference type="InterPro" id="IPR016186">
    <property type="entry name" value="C-type_lectin-like/link_sf"/>
</dbReference>
<name>A0ABM1VU22_APLCA</name>
<dbReference type="InterPro" id="IPR001304">
    <property type="entry name" value="C-type_lectin-like"/>
</dbReference>
<feature type="region of interest" description="Disordered" evidence="1">
    <location>
        <begin position="270"/>
        <end position="315"/>
    </location>
</feature>
<dbReference type="GeneID" id="101849463"/>
<keyword evidence="4" id="KW-1185">Reference proteome</keyword>
<accession>A0ABM1VU22</accession>
<sequence>MRLLTRLTPTLLLLTLTTLLTTVQSAGNRRKHEQLKDMIKTWEKRLSAMERRSCQRVECPCGYLHFRQSCYNFVMGEPNAREWHDARAQCQGHGGDLVTVGSKKVERFLARFYMRNHGNSPAKIFTGLIYTDNMAQRPFELGHTERTSADGLRWTSSRQFVDSVHGAPTPHRKAAFVPDIEGTVKGPSLTYHSCVILHWNPELGRRRGLTWRFHPCKGEPLSFVCEVRPPKSNRCSRKNSRSRRSALVFGDHEESPDVEEEKFWREIENIEDELSDDSDFDDEDDEEDEDVEFAKSDGVGRNNDNDDPSPFISLP</sequence>
<dbReference type="Pfam" id="PF00059">
    <property type="entry name" value="Lectin_C"/>
    <property type="match status" value="1"/>
</dbReference>
<dbReference type="Gene3D" id="3.10.100.10">
    <property type="entry name" value="Mannose-Binding Protein A, subunit A"/>
    <property type="match status" value="1"/>
</dbReference>
<keyword evidence="2" id="KW-0732">Signal</keyword>
<evidence type="ECO:0000259" key="3">
    <source>
        <dbReference type="SMART" id="SM00034"/>
    </source>
</evidence>
<dbReference type="InterPro" id="IPR050828">
    <property type="entry name" value="C-type_lectin/matrix_domain"/>
</dbReference>
<protein>
    <submittedName>
        <fullName evidence="5">Uncharacterized protein LOC101849463</fullName>
    </submittedName>
</protein>
<evidence type="ECO:0000313" key="4">
    <source>
        <dbReference type="Proteomes" id="UP000694888"/>
    </source>
</evidence>
<organism evidence="4 5">
    <name type="scientific">Aplysia californica</name>
    <name type="common">California sea hare</name>
    <dbReference type="NCBI Taxonomy" id="6500"/>
    <lineage>
        <taxon>Eukaryota</taxon>
        <taxon>Metazoa</taxon>
        <taxon>Spiralia</taxon>
        <taxon>Lophotrochozoa</taxon>
        <taxon>Mollusca</taxon>
        <taxon>Gastropoda</taxon>
        <taxon>Heterobranchia</taxon>
        <taxon>Euthyneura</taxon>
        <taxon>Tectipleura</taxon>
        <taxon>Aplysiida</taxon>
        <taxon>Aplysioidea</taxon>
        <taxon>Aplysiidae</taxon>
        <taxon>Aplysia</taxon>
    </lineage>
</organism>